<dbReference type="Proteomes" id="UP001165960">
    <property type="component" value="Unassembled WGS sequence"/>
</dbReference>
<evidence type="ECO:0000313" key="2">
    <source>
        <dbReference type="Proteomes" id="UP001165960"/>
    </source>
</evidence>
<reference evidence="1" key="1">
    <citation type="submission" date="2022-04" db="EMBL/GenBank/DDBJ databases">
        <title>Genome of the entomopathogenic fungus Entomophthora muscae.</title>
        <authorList>
            <person name="Elya C."/>
            <person name="Lovett B.R."/>
            <person name="Lee E."/>
            <person name="Macias A.M."/>
            <person name="Hajek A.E."/>
            <person name="De Bivort B.L."/>
            <person name="Kasson M.T."/>
            <person name="De Fine Licht H.H."/>
            <person name="Stajich J.E."/>
        </authorList>
    </citation>
    <scope>NUCLEOTIDE SEQUENCE</scope>
    <source>
        <strain evidence="1">Berkeley</strain>
    </source>
</reference>
<name>A0ACC2RF29_9FUNG</name>
<organism evidence="1 2">
    <name type="scientific">Entomophthora muscae</name>
    <dbReference type="NCBI Taxonomy" id="34485"/>
    <lineage>
        <taxon>Eukaryota</taxon>
        <taxon>Fungi</taxon>
        <taxon>Fungi incertae sedis</taxon>
        <taxon>Zoopagomycota</taxon>
        <taxon>Entomophthoromycotina</taxon>
        <taxon>Entomophthoromycetes</taxon>
        <taxon>Entomophthorales</taxon>
        <taxon>Entomophthoraceae</taxon>
        <taxon>Entomophthora</taxon>
    </lineage>
</organism>
<proteinExistence type="predicted"/>
<sequence>MSRLLVQRIFLPKSSIFGQQAAYHLRKKPKKFVALPLYPTFDKFFAPITKDVPAGVNAEFFTMYAAVMDAMAPETFVKKSFSTCELTELTSKIQTREELQLMPELLERWRRRNLLYSEDPSKKLFLLAQAFRAPDVAFRMVADRHLYGLAPRTVEMNRLLKMYAREGPHLISGSTELSEIEPWGEKMVMTYGLMQYYKCVPDQTTADVLISALLKSPLGSYWGVRITKLARELSEFDLIFSDRTLALLAKCRSEYNDTKAQVESAAKE</sequence>
<accession>A0ACC2RF29</accession>
<keyword evidence="2" id="KW-1185">Reference proteome</keyword>
<evidence type="ECO:0000313" key="1">
    <source>
        <dbReference type="EMBL" id="KAJ9048660.1"/>
    </source>
</evidence>
<comment type="caution">
    <text evidence="1">The sequence shown here is derived from an EMBL/GenBank/DDBJ whole genome shotgun (WGS) entry which is preliminary data.</text>
</comment>
<dbReference type="EMBL" id="QTSX02007347">
    <property type="protein sequence ID" value="KAJ9048660.1"/>
    <property type="molecule type" value="Genomic_DNA"/>
</dbReference>
<protein>
    <submittedName>
        <fullName evidence="1">Uncharacterized protein</fullName>
    </submittedName>
</protein>
<gene>
    <name evidence="1" type="ORF">DSO57_1032656</name>
</gene>